<comment type="caution">
    <text evidence="1">The sequence shown here is derived from an EMBL/GenBank/DDBJ whole genome shotgun (WGS) entry which is preliminary data.</text>
</comment>
<name>A0ABV9XVE8_9PSEU</name>
<dbReference type="RefSeq" id="WP_344041548.1">
    <property type="nucleotide sequence ID" value="NZ_BAAAKE010000029.1"/>
</dbReference>
<evidence type="ECO:0000313" key="1">
    <source>
        <dbReference type="EMBL" id="MFC5054285.1"/>
    </source>
</evidence>
<protein>
    <submittedName>
        <fullName evidence="1">DUF4192 domain-containing protein</fullName>
    </submittedName>
</protein>
<dbReference type="Proteomes" id="UP001595833">
    <property type="component" value="Unassembled WGS sequence"/>
</dbReference>
<accession>A0ABV9XVE8</accession>
<gene>
    <name evidence="1" type="ORF">ACFPFM_11005</name>
</gene>
<dbReference type="Pfam" id="PF13830">
    <property type="entry name" value="DUF4192"/>
    <property type="match status" value="1"/>
</dbReference>
<dbReference type="EMBL" id="JBHSJB010000010">
    <property type="protein sequence ID" value="MFC5054285.1"/>
    <property type="molecule type" value="Genomic_DNA"/>
</dbReference>
<keyword evidence="2" id="KW-1185">Reference proteome</keyword>
<proteinExistence type="predicted"/>
<organism evidence="1 2">
    <name type="scientific">Saccharothrix xinjiangensis</name>
    <dbReference type="NCBI Taxonomy" id="204798"/>
    <lineage>
        <taxon>Bacteria</taxon>
        <taxon>Bacillati</taxon>
        <taxon>Actinomycetota</taxon>
        <taxon>Actinomycetes</taxon>
        <taxon>Pseudonocardiales</taxon>
        <taxon>Pseudonocardiaceae</taxon>
        <taxon>Saccharothrix</taxon>
    </lineage>
</organism>
<dbReference type="InterPro" id="IPR025447">
    <property type="entry name" value="DUF4192"/>
</dbReference>
<reference evidence="2" key="1">
    <citation type="journal article" date="2019" name="Int. J. Syst. Evol. Microbiol.">
        <title>The Global Catalogue of Microorganisms (GCM) 10K type strain sequencing project: providing services to taxonomists for standard genome sequencing and annotation.</title>
        <authorList>
            <consortium name="The Broad Institute Genomics Platform"/>
            <consortium name="The Broad Institute Genome Sequencing Center for Infectious Disease"/>
            <person name="Wu L."/>
            <person name="Ma J."/>
        </authorList>
    </citation>
    <scope>NUCLEOTIDE SEQUENCE [LARGE SCALE GENOMIC DNA]</scope>
    <source>
        <strain evidence="2">KCTC 12848</strain>
    </source>
</reference>
<evidence type="ECO:0000313" key="2">
    <source>
        <dbReference type="Proteomes" id="UP001595833"/>
    </source>
</evidence>
<sequence length="349" mass="37566">MSDPTSEPTPSTFRLDQVTPVTLNQPGDLIAAVPHLLCYYPTDALVVNVVGGTIEVTLCFTLPTDALSRSLIDQTVAAAARHPGAVVRGIVVGGGEPVEDLLPHAILVTRIQDALAEHDVPLHMFWTEAITAGARWRSYENPSYTGTVPDPKTSMLAVTSTVQGRRTFDSREDLAAVLRPDPQETLARRAALVDQLVDRGGRSRSVGESYRLVMQYVKRTGERAQALSDSDIAALAVALSDKRVRDACIATAAGEHAQAAERLWTELARQCPTPECAEPAALLATSAYLRGDGVLAALALDRAEAAWPGHHFVGLLRAALDSRMPPSTLRLLVDDAVAEVERMELEEPE</sequence>